<organism evidence="13 15">
    <name type="scientific">Iodidimonas gelatinilytica</name>
    <dbReference type="NCBI Taxonomy" id="1236966"/>
    <lineage>
        <taxon>Bacteria</taxon>
        <taxon>Pseudomonadati</taxon>
        <taxon>Pseudomonadota</taxon>
        <taxon>Alphaproteobacteria</taxon>
        <taxon>Iodidimonadales</taxon>
        <taxon>Iodidimonadaceae</taxon>
        <taxon>Iodidimonas</taxon>
    </lineage>
</organism>
<dbReference type="GO" id="GO:0012505">
    <property type="term" value="C:endomembrane system"/>
    <property type="evidence" value="ECO:0007669"/>
    <property type="project" value="UniProtKB-SubCell"/>
</dbReference>
<dbReference type="InterPro" id="IPR038770">
    <property type="entry name" value="Na+/solute_symporter_sf"/>
</dbReference>
<dbReference type="PROSITE" id="PS51201">
    <property type="entry name" value="RCK_N"/>
    <property type="match status" value="1"/>
</dbReference>
<dbReference type="InterPro" id="IPR036291">
    <property type="entry name" value="NAD(P)-bd_dom_sf"/>
</dbReference>
<evidence type="ECO:0000256" key="1">
    <source>
        <dbReference type="ARBA" id="ARBA00004127"/>
    </source>
</evidence>
<feature type="transmembrane region" description="Helical" evidence="11">
    <location>
        <begin position="42"/>
        <end position="60"/>
    </location>
</feature>
<dbReference type="PANTHER" id="PTHR46157:SF4">
    <property type="entry name" value="K(+) EFFLUX ANTIPORTER 3, CHLOROPLASTIC"/>
    <property type="match status" value="1"/>
</dbReference>
<evidence type="ECO:0000256" key="5">
    <source>
        <dbReference type="ARBA" id="ARBA00022538"/>
    </source>
</evidence>
<keyword evidence="16" id="KW-1185">Reference proteome</keyword>
<comment type="subcellular location">
    <subcellularLocation>
        <location evidence="1">Endomembrane system</location>
        <topology evidence="1">Multi-pass membrane protein</topology>
    </subcellularLocation>
</comment>
<evidence type="ECO:0000256" key="3">
    <source>
        <dbReference type="ARBA" id="ARBA00022448"/>
    </source>
</evidence>
<dbReference type="Proteomes" id="UP000322084">
    <property type="component" value="Unassembled WGS sequence"/>
</dbReference>
<reference evidence="15 16" key="1">
    <citation type="submission" date="2019-09" db="EMBL/GenBank/DDBJ databases">
        <title>NBRP : Genome information of microbial organism related human and environment.</title>
        <authorList>
            <person name="Hattori M."/>
            <person name="Oshima K."/>
            <person name="Inaba H."/>
            <person name="Suda W."/>
            <person name="Sakamoto M."/>
            <person name="Iino T."/>
            <person name="Kitahara M."/>
            <person name="Oshida Y."/>
            <person name="Iida T."/>
            <person name="Kudo T."/>
            <person name="Itoh T."/>
            <person name="Ohkuma M."/>
        </authorList>
    </citation>
    <scope>NUCLEOTIDE SEQUENCE [LARGE SCALE GENOMIC DNA]</scope>
    <source>
        <strain evidence="13 15">Hi-2</strain>
        <strain evidence="14 16">Mie-1</strain>
    </source>
</reference>
<evidence type="ECO:0000256" key="11">
    <source>
        <dbReference type="SAM" id="Phobius"/>
    </source>
</evidence>
<feature type="transmembrane region" description="Helical" evidence="11">
    <location>
        <begin position="228"/>
        <end position="244"/>
    </location>
</feature>
<feature type="transmembrane region" description="Helical" evidence="11">
    <location>
        <begin position="340"/>
        <end position="362"/>
    </location>
</feature>
<keyword evidence="5" id="KW-0633">Potassium transport</keyword>
<dbReference type="Pfam" id="PF00999">
    <property type="entry name" value="Na_H_Exchanger"/>
    <property type="match status" value="1"/>
</dbReference>
<feature type="transmembrane region" description="Helical" evidence="11">
    <location>
        <begin position="186"/>
        <end position="208"/>
    </location>
</feature>
<sequence>MTSESTQIAFSAEGSALMDALVFLLAAILAALGVARLRWSPVVGYMVAGAVIGPFVLGLVDDSPQIHMLAEFGVVFLMFTIGLELSPQRLRAMRGMIFGLGGLQVVLSAAAIGLAASLFGLTMEAAVVVGLALGLSSTAVVMRLLLDQDALATKVGRRTFSVLLFQDIAVVPILLLVSALADGAPAFSLVALKAIGEAVVALVVVWALGRFAAQPFFRLVARTKNSELFAATTLLVVLGAAWAMERVGLSLELGAFLAGLLLAETEYRTQVELDIEPYRSLLLGLFFLTIGMALDPMLILDEIGWILALLAAMLAIKAIVAYGLGWIFDLEKGARERFGLLVSQAGEFAFIVFAAALALGLLDSREVQILSVVVVLSIALTPALDALGRWLERRVAIVDTPGNQTKLEDTGGHLEGHVVIAGFGRVGQTLAKILCSQRIDYVALDLNGDTILRATRRGWSVFYGNAASAETLKAAGLYKASSLVVTLDNPASAARAVKAARRINPDIPIIVRSRDHAHGVELETLGASAFVPETLEASLQLGGQVLRTLGLPHSTADHIIDGLRSEDYANIRDLGG</sequence>
<dbReference type="RefSeq" id="WP_150000361.1">
    <property type="nucleotide sequence ID" value="NZ_BKCL01000004.1"/>
</dbReference>
<feature type="transmembrane region" description="Helical" evidence="11">
    <location>
        <begin position="368"/>
        <end position="387"/>
    </location>
</feature>
<evidence type="ECO:0000256" key="7">
    <source>
        <dbReference type="ARBA" id="ARBA00022958"/>
    </source>
</evidence>
<feature type="transmembrane region" description="Helical" evidence="11">
    <location>
        <begin position="281"/>
        <end position="299"/>
    </location>
</feature>
<dbReference type="GO" id="GO:0005886">
    <property type="term" value="C:plasma membrane"/>
    <property type="evidence" value="ECO:0007669"/>
    <property type="project" value="TreeGrafter"/>
</dbReference>
<keyword evidence="6 11" id="KW-0812">Transmembrane</keyword>
<keyword evidence="10 11" id="KW-0472">Membrane</keyword>
<comment type="similarity">
    <text evidence="2">Belongs to the monovalent cation:proton antiporter 2 (CPA2) transporter (TC 2.A.37) family.</text>
</comment>
<dbReference type="InterPro" id="IPR006153">
    <property type="entry name" value="Cation/H_exchanger_TM"/>
</dbReference>
<evidence type="ECO:0000259" key="12">
    <source>
        <dbReference type="PROSITE" id="PS51201"/>
    </source>
</evidence>
<feature type="transmembrane region" description="Helical" evidence="11">
    <location>
        <begin position="66"/>
        <end position="85"/>
    </location>
</feature>
<feature type="transmembrane region" description="Helical" evidence="11">
    <location>
        <begin position="125"/>
        <end position="146"/>
    </location>
</feature>
<dbReference type="NCBIfam" id="TIGR00932">
    <property type="entry name" value="2a37"/>
    <property type="match status" value="1"/>
</dbReference>
<dbReference type="Proteomes" id="UP000325187">
    <property type="component" value="Unassembled WGS sequence"/>
</dbReference>
<evidence type="ECO:0000256" key="10">
    <source>
        <dbReference type="ARBA" id="ARBA00023136"/>
    </source>
</evidence>
<dbReference type="FunFam" id="3.40.50.720:FF:000036">
    <property type="entry name" value="Glutathione-regulated potassium-efflux system protein KefB"/>
    <property type="match status" value="1"/>
</dbReference>
<dbReference type="PANTHER" id="PTHR46157">
    <property type="entry name" value="K(+) EFFLUX ANTIPORTER 3, CHLOROPLASTIC"/>
    <property type="match status" value="1"/>
</dbReference>
<protein>
    <submittedName>
        <fullName evidence="13">Potassium transporter TrkA</fullName>
    </submittedName>
</protein>
<evidence type="ECO:0000313" key="14">
    <source>
        <dbReference type="EMBL" id="GEQ99894.1"/>
    </source>
</evidence>
<keyword evidence="4" id="KW-0050">Antiport</keyword>
<dbReference type="GO" id="GO:1902600">
    <property type="term" value="P:proton transmembrane transport"/>
    <property type="evidence" value="ECO:0007669"/>
    <property type="project" value="InterPro"/>
</dbReference>
<feature type="transmembrane region" description="Helical" evidence="11">
    <location>
        <begin position="305"/>
        <end position="328"/>
    </location>
</feature>
<proteinExistence type="inferred from homology"/>
<evidence type="ECO:0000256" key="4">
    <source>
        <dbReference type="ARBA" id="ARBA00022449"/>
    </source>
</evidence>
<gene>
    <name evidence="13" type="ORF">JCM17844_16240</name>
    <name evidence="14" type="ORF">JCM17845_05180</name>
</gene>
<feature type="transmembrane region" description="Helical" evidence="11">
    <location>
        <begin position="97"/>
        <end position="119"/>
    </location>
</feature>
<dbReference type="Pfam" id="PF02254">
    <property type="entry name" value="TrkA_N"/>
    <property type="match status" value="1"/>
</dbReference>
<dbReference type="InterPro" id="IPR004771">
    <property type="entry name" value="K/H_exchanger"/>
</dbReference>
<keyword evidence="3" id="KW-0813">Transport</keyword>
<dbReference type="InterPro" id="IPR003148">
    <property type="entry name" value="RCK_N"/>
</dbReference>
<dbReference type="GO" id="GO:0015297">
    <property type="term" value="F:antiporter activity"/>
    <property type="evidence" value="ECO:0007669"/>
    <property type="project" value="UniProtKB-KW"/>
</dbReference>
<feature type="transmembrane region" description="Helical" evidence="11">
    <location>
        <begin position="158"/>
        <end position="180"/>
    </location>
</feature>
<dbReference type="AlphaFoldDB" id="A0A5A7MPY1"/>
<feature type="domain" description="RCK N-terminal" evidence="12">
    <location>
        <begin position="415"/>
        <end position="532"/>
    </location>
</feature>
<dbReference type="EMBL" id="BKCL01000004">
    <property type="protein sequence ID" value="GEQ97987.1"/>
    <property type="molecule type" value="Genomic_DNA"/>
</dbReference>
<evidence type="ECO:0000313" key="16">
    <source>
        <dbReference type="Proteomes" id="UP000325187"/>
    </source>
</evidence>
<evidence type="ECO:0000256" key="9">
    <source>
        <dbReference type="ARBA" id="ARBA00023065"/>
    </source>
</evidence>
<dbReference type="Gene3D" id="3.40.50.720">
    <property type="entry name" value="NAD(P)-binding Rossmann-like Domain"/>
    <property type="match status" value="1"/>
</dbReference>
<feature type="transmembrane region" description="Helical" evidence="11">
    <location>
        <begin position="16"/>
        <end position="35"/>
    </location>
</feature>
<evidence type="ECO:0000256" key="6">
    <source>
        <dbReference type="ARBA" id="ARBA00022692"/>
    </source>
</evidence>
<accession>A0A5A7MWQ7</accession>
<dbReference type="GO" id="GO:0006813">
    <property type="term" value="P:potassium ion transport"/>
    <property type="evidence" value="ECO:0007669"/>
    <property type="project" value="UniProtKB-KW"/>
</dbReference>
<dbReference type="GO" id="GO:0008324">
    <property type="term" value="F:monoatomic cation transmembrane transporter activity"/>
    <property type="evidence" value="ECO:0007669"/>
    <property type="project" value="InterPro"/>
</dbReference>
<evidence type="ECO:0000256" key="8">
    <source>
        <dbReference type="ARBA" id="ARBA00022989"/>
    </source>
</evidence>
<evidence type="ECO:0000313" key="13">
    <source>
        <dbReference type="EMBL" id="GEQ97987.1"/>
    </source>
</evidence>
<accession>A0A5A7MPY1</accession>
<evidence type="ECO:0000256" key="2">
    <source>
        <dbReference type="ARBA" id="ARBA00005551"/>
    </source>
</evidence>
<keyword evidence="7" id="KW-0630">Potassium</keyword>
<dbReference type="SUPFAM" id="SSF51735">
    <property type="entry name" value="NAD(P)-binding Rossmann-fold domains"/>
    <property type="match status" value="1"/>
</dbReference>
<evidence type="ECO:0000313" key="15">
    <source>
        <dbReference type="Proteomes" id="UP000322084"/>
    </source>
</evidence>
<keyword evidence="8 11" id="KW-1133">Transmembrane helix</keyword>
<dbReference type="EMBL" id="BKCM01000002">
    <property type="protein sequence ID" value="GEQ99894.1"/>
    <property type="molecule type" value="Genomic_DNA"/>
</dbReference>
<comment type="caution">
    <text evidence="13">The sequence shown here is derived from an EMBL/GenBank/DDBJ whole genome shotgun (WGS) entry which is preliminary data.</text>
</comment>
<dbReference type="Gene3D" id="1.20.1530.20">
    <property type="match status" value="1"/>
</dbReference>
<keyword evidence="9" id="KW-0406">Ion transport</keyword>
<name>A0A5A7MPY1_9PROT</name>